<dbReference type="Proteomes" id="UP000192796">
    <property type="component" value="Unassembled WGS sequence"/>
</dbReference>
<dbReference type="EMBL" id="LVYD01000049">
    <property type="protein sequence ID" value="OQP62645.1"/>
    <property type="molecule type" value="Genomic_DNA"/>
</dbReference>
<dbReference type="InterPro" id="IPR019861">
    <property type="entry name" value="PorP/SprF_Bacteroidetes"/>
</dbReference>
<dbReference type="Pfam" id="PF11751">
    <property type="entry name" value="PorP_SprF"/>
    <property type="match status" value="1"/>
</dbReference>
<protein>
    <recommendedName>
        <fullName evidence="3">Type IX secretion system membrane protein PorP/SprF</fullName>
    </recommendedName>
</protein>
<reference evidence="1 2" key="1">
    <citation type="submission" date="2016-03" db="EMBL/GenBank/DDBJ databases">
        <title>Niastella vici sp. nov., isolated from farmland soil.</title>
        <authorList>
            <person name="Chen L."/>
            <person name="Wang D."/>
            <person name="Yang S."/>
            <person name="Wang G."/>
        </authorList>
    </citation>
    <scope>NUCLEOTIDE SEQUENCE [LARGE SCALE GENOMIC DNA]</scope>
    <source>
        <strain evidence="1 2">DJ57</strain>
    </source>
</reference>
<comment type="caution">
    <text evidence="1">The sequence shown here is derived from an EMBL/GenBank/DDBJ whole genome shotgun (WGS) entry which is preliminary data.</text>
</comment>
<evidence type="ECO:0000313" key="2">
    <source>
        <dbReference type="Proteomes" id="UP000192796"/>
    </source>
</evidence>
<evidence type="ECO:0000313" key="1">
    <source>
        <dbReference type="EMBL" id="OQP62645.1"/>
    </source>
</evidence>
<organism evidence="1 2">
    <name type="scientific">Niastella vici</name>
    <dbReference type="NCBI Taxonomy" id="1703345"/>
    <lineage>
        <taxon>Bacteria</taxon>
        <taxon>Pseudomonadati</taxon>
        <taxon>Bacteroidota</taxon>
        <taxon>Chitinophagia</taxon>
        <taxon>Chitinophagales</taxon>
        <taxon>Chitinophagaceae</taxon>
        <taxon>Niastella</taxon>
    </lineage>
</organism>
<gene>
    <name evidence="1" type="ORF">A3860_26910</name>
</gene>
<name>A0A1V9FWB8_9BACT</name>
<dbReference type="OrthoDB" id="1186563at2"/>
<dbReference type="NCBIfam" id="TIGR03519">
    <property type="entry name" value="T9SS_PorP_fam"/>
    <property type="match status" value="1"/>
</dbReference>
<accession>A0A1V9FWB8</accession>
<dbReference type="STRING" id="1703345.A3860_26910"/>
<dbReference type="AlphaFoldDB" id="A0A1V9FWB8"/>
<proteinExistence type="predicted"/>
<keyword evidence="2" id="KW-1185">Reference proteome</keyword>
<evidence type="ECO:0008006" key="3">
    <source>
        <dbReference type="Google" id="ProtNLM"/>
    </source>
</evidence>
<sequence>MRRSLPCYFFILLCFPVLIIRAQDIHFSQFYEFPLLRNPALAGIFNGNFRLTAAYRNQWQSVTVPYRTMAASAECKMLRGFATGDFITTGIQVTNDVAGDAKLQRTQLFPVVNYHKLLNEDKTTFISLAFMGGPVNEHFDATKLRFDDQYVNGAYSTSTPTRQQFGATSFTYWDASVGVSFKTSLNDNINMYVGGGLFHISAPQIAFTQEYDVRLNRKWGVNGGLSAWINKMDKIVFYADYFLQGGNRMIQGGGLYTHCFDEDGEEGALTVAVGGALRWKDAFIPLIKIATHQLGIGLSYDVNISKLTTASQFRGGFELSLSYTGLWKRLAESLEKVECPIKIW</sequence>
<dbReference type="RefSeq" id="WP_081148458.1">
    <property type="nucleotide sequence ID" value="NZ_LVYD01000049.1"/>
</dbReference>